<dbReference type="HAMAP" id="MF_00249">
    <property type="entry name" value="HslU"/>
    <property type="match status" value="1"/>
</dbReference>
<reference evidence="11" key="1">
    <citation type="submission" date="2016-07" db="EMBL/GenBank/DDBJ databases">
        <authorList>
            <person name="Florea S."/>
            <person name="Webb J.S."/>
            <person name="Jaromczyk J."/>
            <person name="Schardl C.L."/>
        </authorList>
    </citation>
    <scope>NUCLEOTIDE SEQUENCE [LARGE SCALE GENOMIC DNA]</scope>
    <source>
        <strain evidence="11">MV-1</strain>
    </source>
</reference>
<evidence type="ECO:0000256" key="5">
    <source>
        <dbReference type="ARBA" id="ARBA00022840"/>
    </source>
</evidence>
<feature type="binding site" evidence="7">
    <location>
        <position position="249"/>
    </location>
    <ligand>
        <name>ATP</name>
        <dbReference type="ChEBI" id="CHEBI:30616"/>
    </ligand>
</feature>
<evidence type="ECO:0000256" key="7">
    <source>
        <dbReference type="HAMAP-Rule" id="MF_00249"/>
    </source>
</evidence>
<dbReference type="SUPFAM" id="SSF52540">
    <property type="entry name" value="P-loop containing nucleoside triphosphate hydrolases"/>
    <property type="match status" value="1"/>
</dbReference>
<comment type="similarity">
    <text evidence="2 7">Belongs to the ClpX chaperone family. HslU subfamily.</text>
</comment>
<accession>A0A1E5Q3X6</accession>
<dbReference type="NCBIfam" id="NF003544">
    <property type="entry name" value="PRK05201.1"/>
    <property type="match status" value="1"/>
</dbReference>
<dbReference type="InterPro" id="IPR003959">
    <property type="entry name" value="ATPase_AAA_core"/>
</dbReference>
<keyword evidence="5 7" id="KW-0067">ATP-binding</keyword>
<dbReference type="InterPro" id="IPR003593">
    <property type="entry name" value="AAA+_ATPase"/>
</dbReference>
<dbReference type="CDD" id="cd19498">
    <property type="entry name" value="RecA-like_HslU"/>
    <property type="match status" value="1"/>
</dbReference>
<dbReference type="STRING" id="28181.BEN30_16495"/>
<dbReference type="InterPro" id="IPR019489">
    <property type="entry name" value="Clp_ATPase_C"/>
</dbReference>
<dbReference type="InterPro" id="IPR050052">
    <property type="entry name" value="ATP-dep_Clp_protease_ClpX"/>
</dbReference>
<dbReference type="RefSeq" id="WP_069959261.1">
    <property type="nucleotide sequence ID" value="NZ_MCGG01000071.1"/>
</dbReference>
<keyword evidence="4 7" id="KW-0547">Nucleotide-binding</keyword>
<evidence type="ECO:0000256" key="6">
    <source>
        <dbReference type="ARBA" id="ARBA00023186"/>
    </source>
</evidence>
<dbReference type="PANTHER" id="PTHR48102">
    <property type="entry name" value="ATP-DEPENDENT CLP PROTEASE ATP-BINDING SUBUNIT CLPX-LIKE, MITOCHONDRIAL-RELATED"/>
    <property type="match status" value="1"/>
</dbReference>
<dbReference type="GO" id="GO:0008233">
    <property type="term" value="F:peptidase activity"/>
    <property type="evidence" value="ECO:0007669"/>
    <property type="project" value="InterPro"/>
</dbReference>
<comment type="caution">
    <text evidence="10">The sequence shown here is derived from an EMBL/GenBank/DDBJ whole genome shotgun (WGS) entry which is preliminary data.</text>
</comment>
<dbReference type="GO" id="GO:0016887">
    <property type="term" value="F:ATP hydrolysis activity"/>
    <property type="evidence" value="ECO:0007669"/>
    <property type="project" value="InterPro"/>
</dbReference>
<feature type="domain" description="AAA+ ATPase" evidence="8">
    <location>
        <begin position="49"/>
        <end position="325"/>
    </location>
</feature>
<dbReference type="Gene3D" id="1.10.8.60">
    <property type="match status" value="1"/>
</dbReference>
<evidence type="ECO:0000313" key="10">
    <source>
        <dbReference type="EMBL" id="OEJ64408.1"/>
    </source>
</evidence>
<dbReference type="Pfam" id="PF07724">
    <property type="entry name" value="AAA_2"/>
    <property type="match status" value="1"/>
</dbReference>
<feature type="binding site" evidence="7">
    <location>
        <position position="386"/>
    </location>
    <ligand>
        <name>ATP</name>
        <dbReference type="ChEBI" id="CHEBI:30616"/>
    </ligand>
</feature>
<dbReference type="Gene3D" id="3.40.50.300">
    <property type="entry name" value="P-loop containing nucleotide triphosphate hydrolases"/>
    <property type="match status" value="1"/>
</dbReference>
<dbReference type="NCBIfam" id="TIGR00390">
    <property type="entry name" value="hslU"/>
    <property type="match status" value="1"/>
</dbReference>
<evidence type="ECO:0000256" key="4">
    <source>
        <dbReference type="ARBA" id="ARBA00022741"/>
    </source>
</evidence>
<comment type="subunit">
    <text evidence="7">A double ring-shaped homohexamer of HslV is capped on each side by a ring-shaped HslU homohexamer. The assembly of the HslU/HslV complex is dependent on binding of ATP.</text>
</comment>
<evidence type="ECO:0000259" key="9">
    <source>
        <dbReference type="SMART" id="SM01086"/>
    </source>
</evidence>
<dbReference type="SMART" id="SM01086">
    <property type="entry name" value="ClpB_D2-small"/>
    <property type="match status" value="1"/>
</dbReference>
<dbReference type="PANTHER" id="PTHR48102:SF3">
    <property type="entry name" value="ATP-DEPENDENT PROTEASE ATPASE SUBUNIT HSLU"/>
    <property type="match status" value="1"/>
</dbReference>
<dbReference type="InterPro" id="IPR004491">
    <property type="entry name" value="HslU"/>
</dbReference>
<keyword evidence="6 7" id="KW-0143">Chaperone</keyword>
<evidence type="ECO:0000313" key="11">
    <source>
        <dbReference type="Proteomes" id="UP000095347"/>
    </source>
</evidence>
<proteinExistence type="inferred from homology"/>
<feature type="domain" description="Clp ATPase C-terminal" evidence="9">
    <location>
        <begin position="328"/>
        <end position="417"/>
    </location>
</feature>
<organism evidence="10 11">
    <name type="scientific">Magnetovibrio blakemorei</name>
    <dbReference type="NCBI Taxonomy" id="28181"/>
    <lineage>
        <taxon>Bacteria</taxon>
        <taxon>Pseudomonadati</taxon>
        <taxon>Pseudomonadota</taxon>
        <taxon>Alphaproteobacteria</taxon>
        <taxon>Rhodospirillales</taxon>
        <taxon>Magnetovibrionaceae</taxon>
        <taxon>Magnetovibrio</taxon>
    </lineage>
</organism>
<evidence type="ECO:0000259" key="8">
    <source>
        <dbReference type="SMART" id="SM00382"/>
    </source>
</evidence>
<feature type="binding site" evidence="7">
    <location>
        <position position="18"/>
    </location>
    <ligand>
        <name>ATP</name>
        <dbReference type="ChEBI" id="CHEBI:30616"/>
    </ligand>
</feature>
<evidence type="ECO:0000256" key="3">
    <source>
        <dbReference type="ARBA" id="ARBA00022490"/>
    </source>
</evidence>
<gene>
    <name evidence="7" type="primary">hslU</name>
    <name evidence="10" type="ORF">BEN30_16495</name>
</gene>
<dbReference type="EMBL" id="MCGG01000071">
    <property type="protein sequence ID" value="OEJ64408.1"/>
    <property type="molecule type" value="Genomic_DNA"/>
</dbReference>
<dbReference type="GO" id="GO:0005524">
    <property type="term" value="F:ATP binding"/>
    <property type="evidence" value="ECO:0007669"/>
    <property type="project" value="UniProtKB-UniRule"/>
</dbReference>
<dbReference type="FunFam" id="3.40.50.300:FF:000220">
    <property type="entry name" value="ATP-dependent protease ATPase subunit HslU"/>
    <property type="match status" value="1"/>
</dbReference>
<dbReference type="GO" id="GO:0036402">
    <property type="term" value="F:proteasome-activating activity"/>
    <property type="evidence" value="ECO:0007669"/>
    <property type="project" value="UniProtKB-UniRule"/>
</dbReference>
<dbReference type="FunFam" id="3.40.50.300:FF:000213">
    <property type="entry name" value="ATP-dependent protease ATPase subunit HslU"/>
    <property type="match status" value="1"/>
</dbReference>
<evidence type="ECO:0000256" key="1">
    <source>
        <dbReference type="ARBA" id="ARBA00004496"/>
    </source>
</evidence>
<keyword evidence="11" id="KW-1185">Reference proteome</keyword>
<comment type="function">
    <text evidence="7">ATPase subunit of a proteasome-like degradation complex; this subunit has chaperone activity. The binding of ATP and its subsequent hydrolysis by HslU are essential for unfolding of protein substrates subsequently hydrolyzed by HslV. HslU recognizes the N-terminal part of its protein substrates and unfolds these before they are guided to HslV for hydrolysis.</text>
</comment>
<dbReference type="SMART" id="SM00382">
    <property type="entry name" value="AAA"/>
    <property type="match status" value="1"/>
</dbReference>
<dbReference type="GO" id="GO:0009376">
    <property type="term" value="C:HslUV protease complex"/>
    <property type="evidence" value="ECO:0007669"/>
    <property type="project" value="UniProtKB-UniRule"/>
</dbReference>
<dbReference type="Gene3D" id="1.10.8.10">
    <property type="entry name" value="DNA helicase RuvA subunit, C-terminal domain"/>
    <property type="match status" value="1"/>
</dbReference>
<dbReference type="OrthoDB" id="9804062at2"/>
<evidence type="ECO:0000256" key="2">
    <source>
        <dbReference type="ARBA" id="ARBA00009771"/>
    </source>
</evidence>
<feature type="binding site" evidence="7">
    <location>
        <begin position="60"/>
        <end position="65"/>
    </location>
    <ligand>
        <name>ATP</name>
        <dbReference type="ChEBI" id="CHEBI:30616"/>
    </ligand>
</feature>
<feature type="binding site" evidence="7">
    <location>
        <position position="314"/>
    </location>
    <ligand>
        <name>ATP</name>
        <dbReference type="ChEBI" id="CHEBI:30616"/>
    </ligand>
</feature>
<sequence>MSNLTPREIVSELDRFIVGQNDAKRAVAVALRNRWRRLQITDAMREEIVPKNILMIGPTGVGKTEIARRLAKLADAPFIKVEATKFTEVGYVGRDVEQIIRDLVESAVHMVRETHKAKVRVRAEEAAEERVLDALVGNNASDATRQKFRKMLREGQIDDKEIEIQVRDAGSNSMPAFDIPGMPGSQVSMLNLGDMLGGAFGAPLKPKKMSVAASYDILVAEEADKLVDEEALTKEAIEKVETGGIVFLDELDKIAAKSERSGGDVSREGVQRDLLPLIEGTTVSTKRGPVKTDHILFIASGAFHVAKPSDLLPELQGRLPIRVELKALTRDDLVRILKEPESSLIRQYTALMAVENVTLQITDAAIEELATLAAEINGSVENIGARRLHTVMEKLLEDISFTASERDGETITIDEVFVRETISALAKNTDLRKFIL</sequence>
<dbReference type="Pfam" id="PF00004">
    <property type="entry name" value="AAA"/>
    <property type="match status" value="1"/>
</dbReference>
<dbReference type="Proteomes" id="UP000095347">
    <property type="component" value="Unassembled WGS sequence"/>
</dbReference>
<keyword evidence="3 7" id="KW-0963">Cytoplasm</keyword>
<name>A0A1E5Q3X6_9PROT</name>
<dbReference type="InterPro" id="IPR027417">
    <property type="entry name" value="P-loop_NTPase"/>
</dbReference>
<dbReference type="GO" id="GO:0043335">
    <property type="term" value="P:protein unfolding"/>
    <property type="evidence" value="ECO:0007669"/>
    <property type="project" value="UniProtKB-UniRule"/>
</dbReference>
<comment type="subcellular location">
    <subcellularLocation>
        <location evidence="1 7">Cytoplasm</location>
    </subcellularLocation>
</comment>
<dbReference type="AlphaFoldDB" id="A0A1E5Q3X6"/>
<protein>
    <recommendedName>
        <fullName evidence="7">ATP-dependent protease ATPase subunit HslU</fullName>
    </recommendedName>
    <alternativeName>
        <fullName evidence="7">Unfoldase HslU</fullName>
    </alternativeName>
</protein>